<dbReference type="SUPFAM" id="SSF56112">
    <property type="entry name" value="Protein kinase-like (PK-like)"/>
    <property type="match status" value="1"/>
</dbReference>
<dbReference type="Proteomes" id="UP000310639">
    <property type="component" value="Chromosome"/>
</dbReference>
<proteinExistence type="predicted"/>
<dbReference type="RefSeq" id="WP_138079632.1">
    <property type="nucleotide sequence ID" value="NZ_CP040004.1"/>
</dbReference>
<organism evidence="1 2">
    <name type="scientific">Candidatus Nanosynbacter featherlites</name>
    <dbReference type="NCBI Taxonomy" id="2572088"/>
    <lineage>
        <taxon>Bacteria</taxon>
        <taxon>Candidatus Saccharimonadota</taxon>
        <taxon>Candidatus Saccharimonadia</taxon>
        <taxon>Candidatus Nanosynbacterales</taxon>
        <taxon>Candidatus Nanosynbacteraceae</taxon>
        <taxon>Candidatus Nanosynbacter</taxon>
    </lineage>
</organism>
<keyword evidence="2" id="KW-1185">Reference proteome</keyword>
<protein>
    <recommendedName>
        <fullName evidence="3">Aminoglycoside phosphotransferase domain-containing protein</fullName>
    </recommendedName>
</protein>
<gene>
    <name evidence="1" type="ORF">FBF37_03815</name>
</gene>
<sequence>METLPRPDKLLTDRSLQCAAAELGVDVSDLQIASVSGGFSRNRRALVSAGDKTIFVKEVDVDLLPDDGERELAWLKKDYEVTRLLQKLHPQYVADWTTLAGDGYVLMTTSYASADGWLWRPPAEKSVAKRYISAVVTAARELEQTELPYKVIEELQLQPFVAAELGLDDGIDQIIAEADIRRQLIDNYRTLLPEQSEANQRCCQKMMELLSRSDELADISVRTKQFAKQPEDCFNHSDLRSDNLAFHMQTGELKLVDWNWASYAPRRSGATEFLVDMARHGQDVTPWLDELNVEMLAAFVGFYLIRSLKPPLQPGDTLRQMQALSAATAYDLLECT</sequence>
<dbReference type="KEGG" id="nft:FBF37_03815"/>
<reference evidence="1 2" key="1">
    <citation type="submission" date="2019-04" db="EMBL/GenBank/DDBJ databases">
        <title>Saccharibacteria TM7 genomes.</title>
        <authorList>
            <person name="Bor B."/>
            <person name="He X."/>
            <person name="Chen T."/>
            <person name="Dewhirst F.E."/>
        </authorList>
    </citation>
    <scope>NUCLEOTIDE SEQUENCE [LARGE SCALE GENOMIC DNA]</scope>
    <source>
        <strain evidence="1 2">BB001</strain>
    </source>
</reference>
<evidence type="ECO:0008006" key="3">
    <source>
        <dbReference type="Google" id="ProtNLM"/>
    </source>
</evidence>
<dbReference type="InterPro" id="IPR011009">
    <property type="entry name" value="Kinase-like_dom_sf"/>
</dbReference>
<dbReference type="EMBL" id="CP040004">
    <property type="protein sequence ID" value="QCT42555.1"/>
    <property type="molecule type" value="Genomic_DNA"/>
</dbReference>
<dbReference type="AlphaFoldDB" id="A0A4P9A400"/>
<name>A0A4P9A400_9BACT</name>
<evidence type="ECO:0000313" key="1">
    <source>
        <dbReference type="EMBL" id="QCT42555.1"/>
    </source>
</evidence>
<evidence type="ECO:0000313" key="2">
    <source>
        <dbReference type="Proteomes" id="UP000310639"/>
    </source>
</evidence>
<accession>A0A4P9A400</accession>
<dbReference type="OrthoDB" id="9770223at2"/>